<evidence type="ECO:0000256" key="5">
    <source>
        <dbReference type="ARBA" id="ARBA00023163"/>
    </source>
</evidence>
<dbReference type="InterPro" id="IPR014284">
    <property type="entry name" value="RNA_pol_sigma-70_dom"/>
</dbReference>
<dbReference type="InterPro" id="IPR013249">
    <property type="entry name" value="RNA_pol_sigma70_r4_t2"/>
</dbReference>
<dbReference type="NCBIfam" id="TIGR02983">
    <property type="entry name" value="SigE-fam_strep"/>
    <property type="match status" value="1"/>
</dbReference>
<evidence type="ECO:0000256" key="1">
    <source>
        <dbReference type="ARBA" id="ARBA00010641"/>
    </source>
</evidence>
<dbReference type="InterPro" id="IPR014325">
    <property type="entry name" value="RNA_pol_sigma-E_actinobac"/>
</dbReference>
<dbReference type="SUPFAM" id="SSF88946">
    <property type="entry name" value="Sigma2 domain of RNA polymerase sigma factors"/>
    <property type="match status" value="1"/>
</dbReference>
<dbReference type="CDD" id="cd06171">
    <property type="entry name" value="Sigma70_r4"/>
    <property type="match status" value="1"/>
</dbReference>
<dbReference type="RefSeq" id="WP_163731830.1">
    <property type="nucleotide sequence ID" value="NZ_JAAGOA010000001.1"/>
</dbReference>
<dbReference type="PANTHER" id="PTHR43133:SF50">
    <property type="entry name" value="ECF RNA POLYMERASE SIGMA FACTOR SIGM"/>
    <property type="match status" value="1"/>
</dbReference>
<evidence type="ECO:0000256" key="3">
    <source>
        <dbReference type="ARBA" id="ARBA00023082"/>
    </source>
</evidence>
<dbReference type="Pfam" id="PF04542">
    <property type="entry name" value="Sigma70_r2"/>
    <property type="match status" value="1"/>
</dbReference>
<dbReference type="Proteomes" id="UP000475214">
    <property type="component" value="Unassembled WGS sequence"/>
</dbReference>
<evidence type="ECO:0000259" key="7">
    <source>
        <dbReference type="Pfam" id="PF04542"/>
    </source>
</evidence>
<reference evidence="9 10" key="1">
    <citation type="submission" date="2020-02" db="EMBL/GenBank/DDBJ databases">
        <authorList>
            <person name="Li X.-J."/>
            <person name="Han X.-M."/>
        </authorList>
    </citation>
    <scope>NUCLEOTIDE SEQUENCE [LARGE SCALE GENOMIC DNA]</scope>
    <source>
        <strain evidence="9 10">CCTCC AB 2017055</strain>
    </source>
</reference>
<dbReference type="Gene3D" id="1.10.10.10">
    <property type="entry name" value="Winged helix-like DNA-binding domain superfamily/Winged helix DNA-binding domain"/>
    <property type="match status" value="1"/>
</dbReference>
<dbReference type="InterPro" id="IPR013324">
    <property type="entry name" value="RNA_pol_sigma_r3/r4-like"/>
</dbReference>
<gene>
    <name evidence="9" type="ORF">G1H10_02000</name>
</gene>
<feature type="domain" description="RNA polymerase sigma-70 region 2" evidence="7">
    <location>
        <begin position="15"/>
        <end position="79"/>
    </location>
</feature>
<evidence type="ECO:0000256" key="6">
    <source>
        <dbReference type="SAM" id="MobiDB-lite"/>
    </source>
</evidence>
<feature type="domain" description="RNA polymerase sigma factor 70 region 4 type 2" evidence="8">
    <location>
        <begin position="125"/>
        <end position="177"/>
    </location>
</feature>
<dbReference type="InterPro" id="IPR007627">
    <property type="entry name" value="RNA_pol_sigma70_r2"/>
</dbReference>
<keyword evidence="3" id="KW-0731">Sigma factor</keyword>
<feature type="region of interest" description="Disordered" evidence="6">
    <location>
        <begin position="91"/>
        <end position="116"/>
    </location>
</feature>
<dbReference type="GO" id="GO:0003677">
    <property type="term" value="F:DNA binding"/>
    <property type="evidence" value="ECO:0007669"/>
    <property type="project" value="UniProtKB-KW"/>
</dbReference>
<keyword evidence="4" id="KW-0238">DNA-binding</keyword>
<dbReference type="Pfam" id="PF08281">
    <property type="entry name" value="Sigma70_r4_2"/>
    <property type="match status" value="1"/>
</dbReference>
<dbReference type="PANTHER" id="PTHR43133">
    <property type="entry name" value="RNA POLYMERASE ECF-TYPE SIGMA FACTO"/>
    <property type="match status" value="1"/>
</dbReference>
<evidence type="ECO:0000256" key="4">
    <source>
        <dbReference type="ARBA" id="ARBA00023125"/>
    </source>
</evidence>
<comment type="caution">
    <text evidence="9">The sequence shown here is derived from an EMBL/GenBank/DDBJ whole genome shotgun (WGS) entry which is preliminary data.</text>
</comment>
<evidence type="ECO:0000259" key="8">
    <source>
        <dbReference type="Pfam" id="PF08281"/>
    </source>
</evidence>
<dbReference type="GO" id="GO:0016987">
    <property type="term" value="F:sigma factor activity"/>
    <property type="evidence" value="ECO:0007669"/>
    <property type="project" value="UniProtKB-KW"/>
</dbReference>
<dbReference type="GO" id="GO:0006352">
    <property type="term" value="P:DNA-templated transcription initiation"/>
    <property type="evidence" value="ECO:0007669"/>
    <property type="project" value="InterPro"/>
</dbReference>
<sequence length="193" mass="21865">MLKIDEASYREFVVARRRSLLRTAFLLCGDWHLAEDLVQDALAKLYVAWRRVKRRDDVDAYARKVLVNAYIDNRRRPWRREHAADVTDSVAGGTMPERLTGASAGAPGRYSSNDPAELSDPAMRRRLLDVLAEVPPRQRAVLVLRFWEDLSVDQVADLLNCSAGTVKSQTSRGLDRLRELLGTTSLAEMKEQL</sequence>
<evidence type="ECO:0000313" key="9">
    <source>
        <dbReference type="EMBL" id="NED98937.1"/>
    </source>
</evidence>
<keyword evidence="2" id="KW-0805">Transcription regulation</keyword>
<organism evidence="9 10">
    <name type="scientific">Phytoactinopolyspora halotolerans</name>
    <dbReference type="NCBI Taxonomy" id="1981512"/>
    <lineage>
        <taxon>Bacteria</taxon>
        <taxon>Bacillati</taxon>
        <taxon>Actinomycetota</taxon>
        <taxon>Actinomycetes</taxon>
        <taxon>Jiangellales</taxon>
        <taxon>Jiangellaceae</taxon>
        <taxon>Phytoactinopolyspora</taxon>
    </lineage>
</organism>
<dbReference type="Gene3D" id="1.10.1740.10">
    <property type="match status" value="1"/>
</dbReference>
<dbReference type="SUPFAM" id="SSF88659">
    <property type="entry name" value="Sigma3 and sigma4 domains of RNA polymerase sigma factors"/>
    <property type="match status" value="1"/>
</dbReference>
<accession>A0A6L9S3C8</accession>
<dbReference type="AlphaFoldDB" id="A0A6L9S3C8"/>
<dbReference type="InterPro" id="IPR013325">
    <property type="entry name" value="RNA_pol_sigma_r2"/>
</dbReference>
<evidence type="ECO:0000256" key="2">
    <source>
        <dbReference type="ARBA" id="ARBA00023015"/>
    </source>
</evidence>
<dbReference type="InterPro" id="IPR039425">
    <property type="entry name" value="RNA_pol_sigma-70-like"/>
</dbReference>
<proteinExistence type="inferred from homology"/>
<dbReference type="EMBL" id="JAAGOA010000001">
    <property type="protein sequence ID" value="NED98937.1"/>
    <property type="molecule type" value="Genomic_DNA"/>
</dbReference>
<dbReference type="NCBIfam" id="TIGR02937">
    <property type="entry name" value="sigma70-ECF"/>
    <property type="match status" value="1"/>
</dbReference>
<evidence type="ECO:0000313" key="10">
    <source>
        <dbReference type="Proteomes" id="UP000475214"/>
    </source>
</evidence>
<keyword evidence="10" id="KW-1185">Reference proteome</keyword>
<comment type="similarity">
    <text evidence="1">Belongs to the sigma-70 factor family. ECF subfamily.</text>
</comment>
<protein>
    <submittedName>
        <fullName evidence="9">SigE family RNA polymerase sigma factor</fullName>
    </submittedName>
</protein>
<dbReference type="InterPro" id="IPR036388">
    <property type="entry name" value="WH-like_DNA-bd_sf"/>
</dbReference>
<name>A0A6L9S3C8_9ACTN</name>
<keyword evidence="5" id="KW-0804">Transcription</keyword>